<sequence>MEMPPLQASITTLLIQQLPKPPLMASLTSEFRVSMFKQRGIGKDVAKVMIRAANTTEINETRKTSDNGKGKEYLRLRLEGLEAKPKLDSEHFGGVAKETKNSAAAMVCDAVEALINAIAVPKIARPMADPGLWLSGNLAPVVEECPPTQCLVTGKIPDCLNGIYVRNGSNIRHMPANGYHYFDGDGMLHAVKIKDGTASYCCRFIETNRYIHEQAAGKPLFINALGELQGHQGLARLALFSMRSMLGVVDATKGSGAANAGLIFFKGRLLAMSEDDRPYAIRFTEEGDVKTVGRYDFSGRLKNAMTAHPKVDPLTGEMFSYSYNIIFPPFLSYFRVSASGVKQPDVSITIPEPVLMHDFAITKNYAIFPENQMAFRLQEMLNEKSPIVCDDAKVPRIGILPRYATDESKIQWFKVPQLNCFHYLNAWEENDEIILVGSTLSPLGCVFDNPEGLYGKLTEFRLHTRTGKVRKEQICSANIDVGNFNRTYTGKRNRYVYMSIYGPWPRYAGVAKVDLQAKRLPPVIAPYARDRDFEEPCIAGWRKYGKGRFGSEPFFVPRTMEANVEEDDGYLLSYLHDEDSGKSELLIMDAKSTTLETVASVELPARVPYGFHSIFLTDQELANQNHSALPS</sequence>
<evidence type="ECO:0000313" key="2">
    <source>
        <dbReference type="Proteomes" id="UP001162992"/>
    </source>
</evidence>
<protein>
    <submittedName>
        <fullName evidence="1">Uncharacterized protein</fullName>
    </submittedName>
</protein>
<organism evidence="1 2">
    <name type="scientific">Diphasiastrum complanatum</name>
    <name type="common">Issler's clubmoss</name>
    <name type="synonym">Lycopodium complanatum</name>
    <dbReference type="NCBI Taxonomy" id="34168"/>
    <lineage>
        <taxon>Eukaryota</taxon>
        <taxon>Viridiplantae</taxon>
        <taxon>Streptophyta</taxon>
        <taxon>Embryophyta</taxon>
        <taxon>Tracheophyta</taxon>
        <taxon>Lycopodiopsida</taxon>
        <taxon>Lycopodiales</taxon>
        <taxon>Lycopodiaceae</taxon>
        <taxon>Lycopodioideae</taxon>
        <taxon>Diphasiastrum</taxon>
    </lineage>
</organism>
<accession>A0ACC2ASD9</accession>
<dbReference type="EMBL" id="CM055110">
    <property type="protein sequence ID" value="KAJ7520385.1"/>
    <property type="molecule type" value="Genomic_DNA"/>
</dbReference>
<evidence type="ECO:0000313" key="1">
    <source>
        <dbReference type="EMBL" id="KAJ7520385.1"/>
    </source>
</evidence>
<reference evidence="2" key="1">
    <citation type="journal article" date="2024" name="Proc. Natl. Acad. Sci. U.S.A.">
        <title>Extraordinary preservation of gene collinearity over three hundred million years revealed in homosporous lycophytes.</title>
        <authorList>
            <person name="Li C."/>
            <person name="Wickell D."/>
            <person name="Kuo L.Y."/>
            <person name="Chen X."/>
            <person name="Nie B."/>
            <person name="Liao X."/>
            <person name="Peng D."/>
            <person name="Ji J."/>
            <person name="Jenkins J."/>
            <person name="Williams M."/>
            <person name="Shu S."/>
            <person name="Plott C."/>
            <person name="Barry K."/>
            <person name="Rajasekar S."/>
            <person name="Grimwood J."/>
            <person name="Han X."/>
            <person name="Sun S."/>
            <person name="Hou Z."/>
            <person name="He W."/>
            <person name="Dai G."/>
            <person name="Sun C."/>
            <person name="Schmutz J."/>
            <person name="Leebens-Mack J.H."/>
            <person name="Li F.W."/>
            <person name="Wang L."/>
        </authorList>
    </citation>
    <scope>NUCLEOTIDE SEQUENCE [LARGE SCALE GENOMIC DNA]</scope>
    <source>
        <strain evidence="2">cv. PW_Plant_1</strain>
    </source>
</reference>
<comment type="caution">
    <text evidence="1">The sequence shown here is derived from an EMBL/GenBank/DDBJ whole genome shotgun (WGS) entry which is preliminary data.</text>
</comment>
<proteinExistence type="predicted"/>
<dbReference type="Proteomes" id="UP001162992">
    <property type="component" value="Chromosome 19"/>
</dbReference>
<keyword evidence="2" id="KW-1185">Reference proteome</keyword>
<name>A0ACC2ASD9_DIPCM</name>
<gene>
    <name evidence="1" type="ORF">O6H91_19G003600</name>
</gene>